<dbReference type="GO" id="GO:0042742">
    <property type="term" value="P:defense response to bacterium"/>
    <property type="evidence" value="ECO:0007669"/>
    <property type="project" value="UniProtKB-ARBA"/>
</dbReference>
<dbReference type="eggNOG" id="KOG4658">
    <property type="taxonomic scope" value="Eukaryota"/>
</dbReference>
<evidence type="ECO:0000256" key="6">
    <source>
        <dbReference type="ARBA" id="ARBA00023054"/>
    </source>
</evidence>
<evidence type="ECO:0000259" key="8">
    <source>
        <dbReference type="Pfam" id="PF00931"/>
    </source>
</evidence>
<feature type="domain" description="NB-ARC" evidence="8">
    <location>
        <begin position="181"/>
        <end position="342"/>
    </location>
</feature>
<dbReference type="EnsemblPlants" id="ONIVA10G13280.1">
    <property type="protein sequence ID" value="ONIVA10G13280.1"/>
    <property type="gene ID" value="ONIVA10G13280"/>
</dbReference>
<keyword evidence="6" id="KW-0175">Coiled coil</keyword>
<feature type="domain" description="Disease resistance N-terminal" evidence="9">
    <location>
        <begin position="6"/>
        <end position="105"/>
    </location>
</feature>
<dbReference type="Pfam" id="PF00931">
    <property type="entry name" value="NB-ARC"/>
    <property type="match status" value="1"/>
</dbReference>
<dbReference type="PANTHER" id="PTHR23155">
    <property type="entry name" value="DISEASE RESISTANCE PROTEIN RP"/>
    <property type="match status" value="1"/>
</dbReference>
<evidence type="ECO:0000256" key="5">
    <source>
        <dbReference type="ARBA" id="ARBA00022821"/>
    </source>
</evidence>
<feature type="region of interest" description="Disordered" evidence="7">
    <location>
        <begin position="139"/>
        <end position="162"/>
    </location>
</feature>
<proteinExistence type="inferred from homology"/>
<feature type="compositionally biased region" description="Polar residues" evidence="7">
    <location>
        <begin position="149"/>
        <end position="162"/>
    </location>
</feature>
<sequence>MAEGIVSMLIGKLGCVLVKEATSAGMSLLCQEASALAGLFREIHDVKEELESMQTFLQGTEQFKDTNNATGIFIKKIRSLAFEIEDIVDEFTYKLEDNHGGFTAKMGKRIRNLKSWHRLTHKLQKIKQNLEDAHRRNARYSPRGMDNSAEGSGSHANSDHQYVSSTREDGLVGIKEHSQLLVRWLTNDFEQGSKIVSVWGMGGVGKTTLVSHVYNAIKIEFDVSAWVTVSNRYQAVDLLKNIATDLGISVEIVNTGMRNLVDLIYNYLQGKKYILVLDDVWGVDVWFNIMGAFPENSISRFVITSRIQEVASLATGNCVLELKPLQPNHSWVLFCKEAFWKNENKTCPAELHSLAQKFVEKCNGLPIAIACPGRLLSGKQTYTGWENIYRELEYQLTNNVILDVNIILRVSLEDLPHDLKNCFLHCAIFPEDYMIKRRRVMRHWITAGFIKVKEHKTLEEVAEGYLNELVNRSLLQVVKRNVVGRVKCCRIHDIVRLLVLTKANEECFCQIYDVSRAFSVEDTRRISIQSVNIEQFIPSGTTRLRALYVFESNIKIIMLRPILKSSIFLSTLDLQGAQFKMLPPEVFNLFNLRYLGLRHTHIEVLPEAIGRLRNLEVLDAVNTKLVYLPNNVVKLQKLRYLYACTFGDGKSVQPFGGVKLPIGIRYLTGLRALQCAKATSEALTEFGALTELRTFGVTDVKNKHSVSLCDAITKMIHLIHLEITALDEMEVMHLERLHLPVTLSSLGIEGQIEKSSLPVVFSCWSQLNNITRLKLAFSKLDENSFCSLLTLGGLYHLSLLKAYNGERLHFSARSFPKLRYLGIWDAPNLNKVEVEEGAMQNLVELKFISCPEFKVLPHGIEHLTALQKLCLEETSEVLVEKLLKKREPNEKNEDLEKISHIKNVTVRLIQKGKKNV</sequence>
<dbReference type="FunFam" id="1.10.10.10:FF:000322">
    <property type="entry name" value="Probable disease resistance protein At1g63360"/>
    <property type="match status" value="1"/>
</dbReference>
<dbReference type="STRING" id="4536.A0A0E0ITI8"/>
<dbReference type="Gramene" id="ONIVA10G13280.1">
    <property type="protein sequence ID" value="ONIVA10G13280.1"/>
    <property type="gene ID" value="ONIVA10G13280"/>
</dbReference>
<dbReference type="Gene3D" id="3.80.10.10">
    <property type="entry name" value="Ribonuclease Inhibitor"/>
    <property type="match status" value="2"/>
</dbReference>
<evidence type="ECO:0000313" key="12">
    <source>
        <dbReference type="EnsemblPlants" id="ONIVA10G13280.1"/>
    </source>
</evidence>
<keyword evidence="3" id="KW-0677">Repeat</keyword>
<evidence type="ECO:0000256" key="7">
    <source>
        <dbReference type="SAM" id="MobiDB-lite"/>
    </source>
</evidence>
<dbReference type="SUPFAM" id="SSF52540">
    <property type="entry name" value="P-loop containing nucleoside triphosphate hydrolases"/>
    <property type="match status" value="1"/>
</dbReference>
<feature type="domain" description="Disease resistance protein winged helix" evidence="10">
    <location>
        <begin position="428"/>
        <end position="496"/>
    </location>
</feature>
<dbReference type="InterPro" id="IPR002182">
    <property type="entry name" value="NB-ARC"/>
</dbReference>
<name>A0A0E0ITI8_ORYNI</name>
<keyword evidence="5" id="KW-0611">Plant defense</keyword>
<organism evidence="12">
    <name type="scientific">Oryza nivara</name>
    <name type="common">Indian wild rice</name>
    <name type="synonym">Oryza sativa f. spontanea</name>
    <dbReference type="NCBI Taxonomy" id="4536"/>
    <lineage>
        <taxon>Eukaryota</taxon>
        <taxon>Viridiplantae</taxon>
        <taxon>Streptophyta</taxon>
        <taxon>Embryophyta</taxon>
        <taxon>Tracheophyta</taxon>
        <taxon>Spermatophyta</taxon>
        <taxon>Magnoliopsida</taxon>
        <taxon>Liliopsida</taxon>
        <taxon>Poales</taxon>
        <taxon>Poaceae</taxon>
        <taxon>BOP clade</taxon>
        <taxon>Oryzoideae</taxon>
        <taxon>Oryzeae</taxon>
        <taxon>Oryzinae</taxon>
        <taxon>Oryza</taxon>
    </lineage>
</organism>
<dbReference type="InterPro" id="IPR032675">
    <property type="entry name" value="LRR_dom_sf"/>
</dbReference>
<dbReference type="Gene3D" id="1.20.5.4130">
    <property type="match status" value="1"/>
</dbReference>
<dbReference type="PRINTS" id="PR00364">
    <property type="entry name" value="DISEASERSIST"/>
</dbReference>
<evidence type="ECO:0000256" key="3">
    <source>
        <dbReference type="ARBA" id="ARBA00022737"/>
    </source>
</evidence>
<reference evidence="12" key="2">
    <citation type="submission" date="2018-04" db="EMBL/GenBank/DDBJ databases">
        <title>OnivRS2 (Oryza nivara Reference Sequence Version 2).</title>
        <authorList>
            <person name="Zhang J."/>
            <person name="Kudrna D."/>
            <person name="Lee S."/>
            <person name="Talag J."/>
            <person name="Rajasekar S."/>
            <person name="Welchert J."/>
            <person name="Hsing Y.-I."/>
            <person name="Wing R.A."/>
        </authorList>
    </citation>
    <scope>NUCLEOTIDE SEQUENCE [LARGE SCALE GENOMIC DNA]</scope>
</reference>
<protein>
    <recommendedName>
        <fullName evidence="14">NB-ARC domain-containing protein</fullName>
    </recommendedName>
</protein>
<dbReference type="InterPro" id="IPR058922">
    <property type="entry name" value="WHD_DRP"/>
</dbReference>
<dbReference type="CDD" id="cd14798">
    <property type="entry name" value="RX-CC_like"/>
    <property type="match status" value="1"/>
</dbReference>
<dbReference type="InterPro" id="IPR038005">
    <property type="entry name" value="RX-like_CC"/>
</dbReference>
<dbReference type="InterPro" id="IPR055414">
    <property type="entry name" value="LRR_R13L4/SHOC2-like"/>
</dbReference>
<dbReference type="InterPro" id="IPR044974">
    <property type="entry name" value="Disease_R_plants"/>
</dbReference>
<dbReference type="InterPro" id="IPR042197">
    <property type="entry name" value="Apaf_helical"/>
</dbReference>
<dbReference type="GO" id="GO:0043531">
    <property type="term" value="F:ADP binding"/>
    <property type="evidence" value="ECO:0007669"/>
    <property type="project" value="InterPro"/>
</dbReference>
<evidence type="ECO:0000313" key="13">
    <source>
        <dbReference type="Proteomes" id="UP000006591"/>
    </source>
</evidence>
<dbReference type="FunFam" id="3.40.50.300:FF:001091">
    <property type="entry name" value="Probable disease resistance protein At1g61300"/>
    <property type="match status" value="1"/>
</dbReference>
<evidence type="ECO:0000259" key="10">
    <source>
        <dbReference type="Pfam" id="PF23559"/>
    </source>
</evidence>
<evidence type="ECO:0000256" key="2">
    <source>
        <dbReference type="ARBA" id="ARBA00022614"/>
    </source>
</evidence>
<dbReference type="InterPro" id="IPR036388">
    <property type="entry name" value="WH-like_DNA-bd_sf"/>
</dbReference>
<keyword evidence="13" id="KW-1185">Reference proteome</keyword>
<keyword evidence="2" id="KW-0433">Leucine-rich repeat</keyword>
<dbReference type="Gene3D" id="3.40.50.300">
    <property type="entry name" value="P-loop containing nucleotide triphosphate hydrolases"/>
    <property type="match status" value="1"/>
</dbReference>
<accession>A0A0E0ITI8</accession>
<dbReference type="Pfam" id="PF18052">
    <property type="entry name" value="Rx_N"/>
    <property type="match status" value="1"/>
</dbReference>
<dbReference type="InterPro" id="IPR027417">
    <property type="entry name" value="P-loop_NTPase"/>
</dbReference>
<dbReference type="AlphaFoldDB" id="A0A0E0ITI8"/>
<evidence type="ECO:0000256" key="4">
    <source>
        <dbReference type="ARBA" id="ARBA00022741"/>
    </source>
</evidence>
<keyword evidence="4" id="KW-0547">Nucleotide-binding</keyword>
<dbReference type="Pfam" id="PF23598">
    <property type="entry name" value="LRR_14"/>
    <property type="match status" value="1"/>
</dbReference>
<evidence type="ECO:0000259" key="9">
    <source>
        <dbReference type="Pfam" id="PF18052"/>
    </source>
</evidence>
<dbReference type="Pfam" id="PF23559">
    <property type="entry name" value="WHD_DRP"/>
    <property type="match status" value="1"/>
</dbReference>
<reference evidence="12" key="1">
    <citation type="submission" date="2015-04" db="UniProtKB">
        <authorList>
            <consortium name="EnsemblPlants"/>
        </authorList>
    </citation>
    <scope>IDENTIFICATION</scope>
    <source>
        <strain evidence="12">SL10</strain>
    </source>
</reference>
<feature type="domain" description="Disease resistance R13L4/SHOC-2-like LRR" evidence="11">
    <location>
        <begin position="544"/>
        <end position="871"/>
    </location>
</feature>
<dbReference type="InterPro" id="IPR041118">
    <property type="entry name" value="Rx_N"/>
</dbReference>
<dbReference type="GO" id="GO:0009626">
    <property type="term" value="P:plant-type hypersensitive response"/>
    <property type="evidence" value="ECO:0007669"/>
    <property type="project" value="UniProtKB-ARBA"/>
</dbReference>
<dbReference type="PANTHER" id="PTHR23155:SF931">
    <property type="entry name" value="OS01G0547000 PROTEIN"/>
    <property type="match status" value="1"/>
</dbReference>
<comment type="similarity">
    <text evidence="1">Belongs to the disease resistance NB-LRR family.</text>
</comment>
<dbReference type="Gene3D" id="1.10.8.430">
    <property type="entry name" value="Helical domain of apoptotic protease-activating factors"/>
    <property type="match status" value="1"/>
</dbReference>
<evidence type="ECO:0008006" key="14">
    <source>
        <dbReference type="Google" id="ProtNLM"/>
    </source>
</evidence>
<evidence type="ECO:0000256" key="1">
    <source>
        <dbReference type="ARBA" id="ARBA00008894"/>
    </source>
</evidence>
<dbReference type="SUPFAM" id="SSF52058">
    <property type="entry name" value="L domain-like"/>
    <property type="match status" value="1"/>
</dbReference>
<dbReference type="HOGENOM" id="CLU_000837_25_4_1"/>
<dbReference type="Gene3D" id="1.10.10.10">
    <property type="entry name" value="Winged helix-like DNA-binding domain superfamily/Winged helix DNA-binding domain"/>
    <property type="match status" value="1"/>
</dbReference>
<dbReference type="OMA" id="TEPACKM"/>
<evidence type="ECO:0000259" key="11">
    <source>
        <dbReference type="Pfam" id="PF23598"/>
    </source>
</evidence>
<dbReference type="GO" id="GO:0002758">
    <property type="term" value="P:innate immune response-activating signaling pathway"/>
    <property type="evidence" value="ECO:0007669"/>
    <property type="project" value="UniProtKB-ARBA"/>
</dbReference>
<dbReference type="Proteomes" id="UP000006591">
    <property type="component" value="Chromosome 10"/>
</dbReference>